<dbReference type="Proteomes" id="UP001055811">
    <property type="component" value="Linkage Group LG01"/>
</dbReference>
<evidence type="ECO:0000313" key="2">
    <source>
        <dbReference type="Proteomes" id="UP001055811"/>
    </source>
</evidence>
<comment type="caution">
    <text evidence="1">The sequence shown here is derived from an EMBL/GenBank/DDBJ whole genome shotgun (WGS) entry which is preliminary data.</text>
</comment>
<name>A0ACB9GW17_CICIN</name>
<evidence type="ECO:0000313" key="1">
    <source>
        <dbReference type="EMBL" id="KAI3787779.1"/>
    </source>
</evidence>
<protein>
    <submittedName>
        <fullName evidence="1">Uncharacterized protein</fullName>
    </submittedName>
</protein>
<reference evidence="1 2" key="2">
    <citation type="journal article" date="2022" name="Mol. Ecol. Resour.">
        <title>The genomes of chicory, endive, great burdock and yacon provide insights into Asteraceae paleo-polyploidization history and plant inulin production.</title>
        <authorList>
            <person name="Fan W."/>
            <person name="Wang S."/>
            <person name="Wang H."/>
            <person name="Wang A."/>
            <person name="Jiang F."/>
            <person name="Liu H."/>
            <person name="Zhao H."/>
            <person name="Xu D."/>
            <person name="Zhang Y."/>
        </authorList>
    </citation>
    <scope>NUCLEOTIDE SEQUENCE [LARGE SCALE GENOMIC DNA]</scope>
    <source>
        <strain evidence="2">cv. Punajuju</strain>
        <tissue evidence="1">Leaves</tissue>
    </source>
</reference>
<reference evidence="2" key="1">
    <citation type="journal article" date="2022" name="Mol. Ecol. Resour.">
        <title>The genomes of chicory, endive, great burdock and yacon provide insights into Asteraceae palaeo-polyploidization history and plant inulin production.</title>
        <authorList>
            <person name="Fan W."/>
            <person name="Wang S."/>
            <person name="Wang H."/>
            <person name="Wang A."/>
            <person name="Jiang F."/>
            <person name="Liu H."/>
            <person name="Zhao H."/>
            <person name="Xu D."/>
            <person name="Zhang Y."/>
        </authorList>
    </citation>
    <scope>NUCLEOTIDE SEQUENCE [LARGE SCALE GENOMIC DNA]</scope>
    <source>
        <strain evidence="2">cv. Punajuju</strain>
    </source>
</reference>
<sequence>MSQSTKISKIVSFLIEIVYTEGARAMVKNRGGEDEAVRWEKDLETEDHVVEDGLSWRRNPGTGEETEKETKIGSVFEAVRLIASVFVPVDGDQITKQTGGGGR</sequence>
<organism evidence="1 2">
    <name type="scientific">Cichorium intybus</name>
    <name type="common">Chicory</name>
    <dbReference type="NCBI Taxonomy" id="13427"/>
    <lineage>
        <taxon>Eukaryota</taxon>
        <taxon>Viridiplantae</taxon>
        <taxon>Streptophyta</taxon>
        <taxon>Embryophyta</taxon>
        <taxon>Tracheophyta</taxon>
        <taxon>Spermatophyta</taxon>
        <taxon>Magnoliopsida</taxon>
        <taxon>eudicotyledons</taxon>
        <taxon>Gunneridae</taxon>
        <taxon>Pentapetalae</taxon>
        <taxon>asterids</taxon>
        <taxon>campanulids</taxon>
        <taxon>Asterales</taxon>
        <taxon>Asteraceae</taxon>
        <taxon>Cichorioideae</taxon>
        <taxon>Cichorieae</taxon>
        <taxon>Cichoriinae</taxon>
        <taxon>Cichorium</taxon>
    </lineage>
</organism>
<gene>
    <name evidence="1" type="ORF">L2E82_00202</name>
</gene>
<accession>A0ACB9GW17</accession>
<proteinExistence type="predicted"/>
<dbReference type="EMBL" id="CM042009">
    <property type="protein sequence ID" value="KAI3787779.1"/>
    <property type="molecule type" value="Genomic_DNA"/>
</dbReference>
<keyword evidence="2" id="KW-1185">Reference proteome</keyword>